<name>A0ABV0E8C7_9BURK</name>
<evidence type="ECO:0000256" key="1">
    <source>
        <dbReference type="SAM" id="SignalP"/>
    </source>
</evidence>
<keyword evidence="3" id="KW-1185">Reference proteome</keyword>
<proteinExistence type="predicted"/>
<evidence type="ECO:0000313" key="3">
    <source>
        <dbReference type="Proteomes" id="UP001462961"/>
    </source>
</evidence>
<dbReference type="EMBL" id="JAYLVJ010000085">
    <property type="protein sequence ID" value="MEO1759684.1"/>
    <property type="molecule type" value="Genomic_DNA"/>
</dbReference>
<dbReference type="Proteomes" id="UP001462961">
    <property type="component" value="Unassembled WGS sequence"/>
</dbReference>
<feature type="signal peptide" evidence="1">
    <location>
        <begin position="1"/>
        <end position="20"/>
    </location>
</feature>
<organism evidence="2 3">
    <name type="scientific">Paraburkholderia caribensis</name>
    <dbReference type="NCBI Taxonomy" id="75105"/>
    <lineage>
        <taxon>Bacteria</taxon>
        <taxon>Pseudomonadati</taxon>
        <taxon>Pseudomonadota</taxon>
        <taxon>Betaproteobacteria</taxon>
        <taxon>Burkholderiales</taxon>
        <taxon>Burkholderiaceae</taxon>
        <taxon>Paraburkholderia</taxon>
    </lineage>
</organism>
<feature type="chain" id="PRO_5045963650" description="Secreted protein" evidence="1">
    <location>
        <begin position="21"/>
        <end position="183"/>
    </location>
</feature>
<dbReference type="RefSeq" id="WP_012406500.1">
    <property type="nucleotide sequence ID" value="NZ_JAKUCO010000091.1"/>
</dbReference>
<sequence>MKHRIVVFLLALCFTAAAFAQQQPAPCKNRLHDAQDMLATQKDNARSSSTEHVYMFDPCWDLTDWTWHLVKPGGVNQGPELHLIEGSDGRVRAKVIGWAQAYKGFDATVRVALYPTPETIGKPEMCQMAFPRTNNNFAKNMAVPAVDSTQNYVSVPFPASCGDHALRKYQAVRLWLDWAVKTQ</sequence>
<gene>
    <name evidence="2" type="ORF">VOI32_38175</name>
</gene>
<evidence type="ECO:0000313" key="2">
    <source>
        <dbReference type="EMBL" id="MEO1759684.1"/>
    </source>
</evidence>
<evidence type="ECO:0008006" key="4">
    <source>
        <dbReference type="Google" id="ProtNLM"/>
    </source>
</evidence>
<comment type="caution">
    <text evidence="2">The sequence shown here is derived from an EMBL/GenBank/DDBJ whole genome shotgun (WGS) entry which is preliminary data.</text>
</comment>
<accession>A0ABV0E8C7</accession>
<keyword evidence="1" id="KW-0732">Signal</keyword>
<protein>
    <recommendedName>
        <fullName evidence="4">Secreted protein</fullName>
    </recommendedName>
</protein>
<reference evidence="2 3" key="1">
    <citation type="submission" date="2024-01" db="EMBL/GenBank/DDBJ databases">
        <title>The diversity of rhizobia nodulating Mimosa spp. in eleven states of Brazil covering several biomes is determined by host plant, location, and edaphic factors.</title>
        <authorList>
            <person name="Rouws L."/>
            <person name="Barauna A."/>
            <person name="Beukes C."/>
            <person name="De Faria S.M."/>
            <person name="Gross E."/>
            <person name="Dos Reis Junior F.B."/>
            <person name="Simon M."/>
            <person name="Maluk M."/>
            <person name="Odee D.W."/>
            <person name="Kenicer G."/>
            <person name="Young J.P.W."/>
            <person name="Reis V.M."/>
            <person name="Zilli J."/>
            <person name="James E.K."/>
        </authorList>
    </citation>
    <scope>NUCLEOTIDE SEQUENCE [LARGE SCALE GENOMIC DNA]</scope>
    <source>
        <strain evidence="2 3">JHI1651</strain>
    </source>
</reference>